<accession>A9UXE1</accession>
<dbReference type="InterPro" id="IPR001245">
    <property type="entry name" value="Ser-Thr/Tyr_kinase_cat_dom"/>
</dbReference>
<protein>
    <recommendedName>
        <fullName evidence="1">Protein kinase domain-containing protein</fullName>
    </recommendedName>
</protein>
<reference evidence="2 3" key="1">
    <citation type="journal article" date="2008" name="Nature">
        <title>The genome of the choanoflagellate Monosiga brevicollis and the origin of metazoans.</title>
        <authorList>
            <consortium name="JGI Sequencing"/>
            <person name="King N."/>
            <person name="Westbrook M.J."/>
            <person name="Young S.L."/>
            <person name="Kuo A."/>
            <person name="Abedin M."/>
            <person name="Chapman J."/>
            <person name="Fairclough S."/>
            <person name="Hellsten U."/>
            <person name="Isogai Y."/>
            <person name="Letunic I."/>
            <person name="Marr M."/>
            <person name="Pincus D."/>
            <person name="Putnam N."/>
            <person name="Rokas A."/>
            <person name="Wright K.J."/>
            <person name="Zuzow R."/>
            <person name="Dirks W."/>
            <person name="Good M."/>
            <person name="Goodstein D."/>
            <person name="Lemons D."/>
            <person name="Li W."/>
            <person name="Lyons J.B."/>
            <person name="Morris A."/>
            <person name="Nichols S."/>
            <person name="Richter D.J."/>
            <person name="Salamov A."/>
            <person name="Bork P."/>
            <person name="Lim W.A."/>
            <person name="Manning G."/>
            <person name="Miller W.T."/>
            <person name="McGinnis W."/>
            <person name="Shapiro H."/>
            <person name="Tjian R."/>
            <person name="Grigoriev I.V."/>
            <person name="Rokhsar D."/>
        </authorList>
    </citation>
    <scope>NUCLEOTIDE SEQUENCE [LARGE SCALE GENOMIC DNA]</scope>
    <source>
        <strain evidence="3">MX1 / ATCC 50154</strain>
    </source>
</reference>
<dbReference type="PRINTS" id="PR00109">
    <property type="entry name" value="TYRKINASE"/>
</dbReference>
<dbReference type="Proteomes" id="UP000001357">
    <property type="component" value="Unassembled WGS sequence"/>
</dbReference>
<dbReference type="GO" id="GO:0005524">
    <property type="term" value="F:ATP binding"/>
    <property type="evidence" value="ECO:0007669"/>
    <property type="project" value="InterPro"/>
</dbReference>
<keyword evidence="3" id="KW-1185">Reference proteome</keyword>
<dbReference type="SUPFAM" id="SSF56112">
    <property type="entry name" value="Protein kinase-like (PK-like)"/>
    <property type="match status" value="1"/>
</dbReference>
<dbReference type="RefSeq" id="XP_001745142.1">
    <property type="nucleotide sequence ID" value="XM_001745090.1"/>
</dbReference>
<proteinExistence type="predicted"/>
<dbReference type="Pfam" id="PF07714">
    <property type="entry name" value="PK_Tyr_Ser-Thr"/>
    <property type="match status" value="1"/>
</dbReference>
<dbReference type="GeneID" id="5890127"/>
<dbReference type="InterPro" id="IPR050122">
    <property type="entry name" value="RTK"/>
</dbReference>
<dbReference type="InterPro" id="IPR011009">
    <property type="entry name" value="Kinase-like_dom_sf"/>
</dbReference>
<dbReference type="KEGG" id="mbr:MONBRDRAFT_18771"/>
<evidence type="ECO:0000313" key="3">
    <source>
        <dbReference type="Proteomes" id="UP000001357"/>
    </source>
</evidence>
<name>A9UXE1_MONBE</name>
<dbReference type="AlphaFoldDB" id="A9UXE1"/>
<dbReference type="STRING" id="81824.A9UXE1"/>
<sequence>MAPECVVERRFSEKSDVWSFGVFVWELATRGQVPWGDVDLGPLTRMLKSGRRLELPSHCPALFARIAARCQVLSPSERPTFAELASLCSEPQTTTWAFSREANPIQDETAL</sequence>
<dbReference type="InterPro" id="IPR000719">
    <property type="entry name" value="Prot_kinase_dom"/>
</dbReference>
<organism evidence="2 3">
    <name type="scientific">Monosiga brevicollis</name>
    <name type="common">Choanoflagellate</name>
    <dbReference type="NCBI Taxonomy" id="81824"/>
    <lineage>
        <taxon>Eukaryota</taxon>
        <taxon>Choanoflagellata</taxon>
        <taxon>Craspedida</taxon>
        <taxon>Salpingoecidae</taxon>
        <taxon>Monosiga</taxon>
    </lineage>
</organism>
<feature type="domain" description="Protein kinase" evidence="1">
    <location>
        <begin position="1"/>
        <end position="93"/>
    </location>
</feature>
<dbReference type="GO" id="GO:0004672">
    <property type="term" value="F:protein kinase activity"/>
    <property type="evidence" value="ECO:0007669"/>
    <property type="project" value="InterPro"/>
</dbReference>
<dbReference type="EMBL" id="CH991548">
    <property type="protein sequence ID" value="EDQ90375.1"/>
    <property type="molecule type" value="Genomic_DNA"/>
</dbReference>
<gene>
    <name evidence="2" type="ORF">MONBRDRAFT_18771</name>
</gene>
<dbReference type="PROSITE" id="PS50011">
    <property type="entry name" value="PROTEIN_KINASE_DOM"/>
    <property type="match status" value="1"/>
</dbReference>
<dbReference type="Gene3D" id="1.10.510.10">
    <property type="entry name" value="Transferase(Phosphotransferase) domain 1"/>
    <property type="match status" value="1"/>
</dbReference>
<dbReference type="PANTHER" id="PTHR24416:SF611">
    <property type="entry name" value="TYROSINE-PROTEIN KINASE TRANSMEMBRANE RECEPTOR ROR"/>
    <property type="match status" value="1"/>
</dbReference>
<evidence type="ECO:0000313" key="2">
    <source>
        <dbReference type="EMBL" id="EDQ90375.1"/>
    </source>
</evidence>
<dbReference type="InParanoid" id="A9UXE1"/>
<dbReference type="eggNOG" id="KOG1024">
    <property type="taxonomic scope" value="Eukaryota"/>
</dbReference>
<evidence type="ECO:0000259" key="1">
    <source>
        <dbReference type="PROSITE" id="PS50011"/>
    </source>
</evidence>
<dbReference type="PANTHER" id="PTHR24416">
    <property type="entry name" value="TYROSINE-PROTEIN KINASE RECEPTOR"/>
    <property type="match status" value="1"/>
</dbReference>